<evidence type="ECO:0000313" key="2">
    <source>
        <dbReference type="Proteomes" id="UP001175226"/>
    </source>
</evidence>
<accession>A0AA39JEB6</accession>
<dbReference type="PANTHER" id="PTHR38926">
    <property type="entry name" value="F-BOX DOMAIN CONTAINING PROTEIN, EXPRESSED"/>
    <property type="match status" value="1"/>
</dbReference>
<comment type="caution">
    <text evidence="1">The sequence shown here is derived from an EMBL/GenBank/DDBJ whole genome shotgun (WGS) entry which is preliminary data.</text>
</comment>
<dbReference type="Gene3D" id="1.20.1280.50">
    <property type="match status" value="1"/>
</dbReference>
<gene>
    <name evidence="1" type="ORF">EV421DRAFT_1905197</name>
</gene>
<evidence type="ECO:0000313" key="1">
    <source>
        <dbReference type="EMBL" id="KAK0440834.1"/>
    </source>
</evidence>
<reference evidence="1" key="1">
    <citation type="submission" date="2023-06" db="EMBL/GenBank/DDBJ databases">
        <authorList>
            <consortium name="Lawrence Berkeley National Laboratory"/>
            <person name="Ahrendt S."/>
            <person name="Sahu N."/>
            <person name="Indic B."/>
            <person name="Wong-Bajracharya J."/>
            <person name="Merenyi Z."/>
            <person name="Ke H.-M."/>
            <person name="Monk M."/>
            <person name="Kocsube S."/>
            <person name="Drula E."/>
            <person name="Lipzen A."/>
            <person name="Balint B."/>
            <person name="Henrissat B."/>
            <person name="Andreopoulos B."/>
            <person name="Martin F.M."/>
            <person name="Harder C.B."/>
            <person name="Rigling D."/>
            <person name="Ford K.L."/>
            <person name="Foster G.D."/>
            <person name="Pangilinan J."/>
            <person name="Papanicolaou A."/>
            <person name="Barry K."/>
            <person name="LaButti K."/>
            <person name="Viragh M."/>
            <person name="Koriabine M."/>
            <person name="Yan M."/>
            <person name="Riley R."/>
            <person name="Champramary S."/>
            <person name="Plett K.L."/>
            <person name="Tsai I.J."/>
            <person name="Slot J."/>
            <person name="Sipos G."/>
            <person name="Plett J."/>
            <person name="Nagy L.G."/>
            <person name="Grigoriev I.V."/>
        </authorList>
    </citation>
    <scope>NUCLEOTIDE SEQUENCE</scope>
    <source>
        <strain evidence="1">FPL87.14</strain>
    </source>
</reference>
<dbReference type="AlphaFoldDB" id="A0AA39JEB6"/>
<dbReference type="Proteomes" id="UP001175226">
    <property type="component" value="Unassembled WGS sequence"/>
</dbReference>
<evidence type="ECO:0008006" key="3">
    <source>
        <dbReference type="Google" id="ProtNLM"/>
    </source>
</evidence>
<organism evidence="1 2">
    <name type="scientific">Armillaria borealis</name>
    <dbReference type="NCBI Taxonomy" id="47425"/>
    <lineage>
        <taxon>Eukaryota</taxon>
        <taxon>Fungi</taxon>
        <taxon>Dikarya</taxon>
        <taxon>Basidiomycota</taxon>
        <taxon>Agaricomycotina</taxon>
        <taxon>Agaricomycetes</taxon>
        <taxon>Agaricomycetidae</taxon>
        <taxon>Agaricales</taxon>
        <taxon>Marasmiineae</taxon>
        <taxon>Physalacriaceae</taxon>
        <taxon>Armillaria</taxon>
    </lineage>
</organism>
<proteinExistence type="predicted"/>
<dbReference type="PANTHER" id="PTHR38926:SF5">
    <property type="entry name" value="F-BOX AND LEUCINE-RICH REPEAT PROTEIN 6"/>
    <property type="match status" value="1"/>
</dbReference>
<name>A0AA39JEB6_9AGAR</name>
<dbReference type="SUPFAM" id="SSF52047">
    <property type="entry name" value="RNI-like"/>
    <property type="match status" value="1"/>
</dbReference>
<dbReference type="EMBL" id="JAUEPT010000032">
    <property type="protein sequence ID" value="KAK0440834.1"/>
    <property type="molecule type" value="Genomic_DNA"/>
</dbReference>
<sequence length="1254" mass="140453">MAGLIADNLVTAVLYNADLLGFICKNLWDIEEAPGGLVNGIRVHSLLSLALTCHAVSETALDFLWQEIHGMKPLLYIFPRAPASDNNQWILPDIISDDTWARFERYSCRVHSITLDAQLRAAHSSTIFLRLSGRQEPLFPNLQKLTVDMSFAADTSILLFLASPRLETVNIAFPSNAEAAMASTSVWTVGWKLPMLQSFTISSIRHAGGHRPRPLGTICPFTNFSGLRKLRRLKIESHSADIDFLVQLSSLPDLSHLQIVISQSLPTDSWKVDDGFRSLVSLHITTPVSLMPRVLQLIRSGSLTSLVHIDDHSQSYNEIGQFMQDFHTEIVSRFPSLLNLSVNYRKCNGQLTQQSRDSTLTVFEPLCGLCKLREFTYNPMPTLETGIVELLLAPAWPEIRVFNIPLVQGPCPTYEVLCTLAKCCTHLSELSMPIAFPSDDAPLGDDHGPFSHKLRILSSPNTSVSRFASVARYLDGMFPFLVSISGGQGWDQVESIVLEACQPVRRDQTMRGKQAECLPPAETMSDEEGLNDDTDDTLGGQDWPPSEKEVAAASLIQRVYRKVLCHRRDVAKRGIAAQIYASCTKEVPRLGDNPGLYLRFFLGPLPHILVCLETVCNETRSQRKKTNKRLRKCSPDEKDALHDLWTQINNANQAATKLQKKLNPSSAFHERCDGKELGKLVEEANSLVSSLPFKPSSDLSDDLHLATKGITSAKLFQYNRSLVCVKITLDRTSFSTDNLSHGTLSFSPDTLALLKCNDSPLEAERLSLLAIESSSLELLSVLKEKIDNVQQMLKTLLDGQAKVTGNLLAAKALLHPIRSVPDDVRSYIFSFCVHEVYDLLKEKDAPNSLDSHKPPWTLSQVCRSWRRVVLSAASLWRCISLDFEHYREPGDVHLHLFMLSLCIQRARHCQLTIRLTSTKDISSHVSIPVLLSSMPYWKRLRARIPAKSLDVFSAYRGYLESLHYLELKQPQQDQANLVPIHTFEMAHGLRVLNINSKLCRHICLPHGGKGLTDLAIYGRFIKDMFLLLGNMPNVEKLQLCIQNSKPFERLGSPIMMPKLTTLEILESNGAAPCSIAHFFESLELPALSNLYFSLDNEENASTVLVFPEILPHHHCHEIVELTVAAPRSKIGKTRLIKVLTHITNMQHLTVSAKIVDKELLSALTRSGNDDDILPQLRTFDLRASDTIPDHKILLKMVESRMKGQTGDGEQEEDMIELRMLEEVYLYEPLTFDDPSLASRWQALQSNGLVVYDGN</sequence>
<keyword evidence="2" id="KW-1185">Reference proteome</keyword>
<protein>
    <recommendedName>
        <fullName evidence="3">F-box domain-containing protein</fullName>
    </recommendedName>
</protein>